<proteinExistence type="predicted"/>
<feature type="region of interest" description="Disordered" evidence="1">
    <location>
        <begin position="18"/>
        <end position="63"/>
    </location>
</feature>
<feature type="compositionally biased region" description="Basic and acidic residues" evidence="1">
    <location>
        <begin position="52"/>
        <end position="63"/>
    </location>
</feature>
<comment type="caution">
    <text evidence="2">The sequence shown here is derived from an EMBL/GenBank/DDBJ whole genome shotgun (WGS) entry which is preliminary data.</text>
</comment>
<dbReference type="RefSeq" id="WP_008422867.1">
    <property type="nucleotide sequence ID" value="NZ_AOIA01000091.1"/>
</dbReference>
<protein>
    <submittedName>
        <fullName evidence="2">Uncharacterized protein</fullName>
    </submittedName>
</protein>
<dbReference type="Proteomes" id="UP000011531">
    <property type="component" value="Unassembled WGS sequence"/>
</dbReference>
<organism evidence="2 3">
    <name type="scientific">Natronococcus jeotgali DSM 18795</name>
    <dbReference type="NCBI Taxonomy" id="1227498"/>
    <lineage>
        <taxon>Archaea</taxon>
        <taxon>Methanobacteriati</taxon>
        <taxon>Methanobacteriota</taxon>
        <taxon>Stenosarchaea group</taxon>
        <taxon>Halobacteria</taxon>
        <taxon>Halobacteriales</taxon>
        <taxon>Natrialbaceae</taxon>
        <taxon>Natronococcus</taxon>
    </lineage>
</organism>
<evidence type="ECO:0000256" key="1">
    <source>
        <dbReference type="SAM" id="MobiDB-lite"/>
    </source>
</evidence>
<reference evidence="2 3" key="1">
    <citation type="journal article" date="2014" name="PLoS Genet.">
        <title>Phylogenetically driven sequencing of extremely halophilic archaea reveals strategies for static and dynamic osmo-response.</title>
        <authorList>
            <person name="Becker E.A."/>
            <person name="Seitzer P.M."/>
            <person name="Tritt A."/>
            <person name="Larsen D."/>
            <person name="Krusor M."/>
            <person name="Yao A.I."/>
            <person name="Wu D."/>
            <person name="Madern D."/>
            <person name="Eisen J.A."/>
            <person name="Darling A.E."/>
            <person name="Facciotti M.T."/>
        </authorList>
    </citation>
    <scope>NUCLEOTIDE SEQUENCE [LARGE SCALE GENOMIC DNA]</scope>
    <source>
        <strain evidence="2 3">DSM 18795</strain>
    </source>
</reference>
<dbReference type="AlphaFoldDB" id="L9XH38"/>
<evidence type="ECO:0000313" key="2">
    <source>
        <dbReference type="EMBL" id="ELY61044.1"/>
    </source>
</evidence>
<dbReference type="EMBL" id="AOIA01000091">
    <property type="protein sequence ID" value="ELY61044.1"/>
    <property type="molecule type" value="Genomic_DNA"/>
</dbReference>
<keyword evidence="3" id="KW-1185">Reference proteome</keyword>
<evidence type="ECO:0000313" key="3">
    <source>
        <dbReference type="Proteomes" id="UP000011531"/>
    </source>
</evidence>
<feature type="compositionally biased region" description="Basic and acidic residues" evidence="1">
    <location>
        <begin position="27"/>
        <end position="44"/>
    </location>
</feature>
<name>L9XH38_9EURY</name>
<accession>L9XH38</accession>
<gene>
    <name evidence="2" type="ORF">C492_09900</name>
</gene>
<sequence>MNKLRRMLGLLEGRENKVAKQISKRTGVSERQARRGIDKARELTGETENEDGSDHTRRERRQN</sequence>